<evidence type="ECO:0000313" key="5">
    <source>
        <dbReference type="Proteomes" id="UP000243459"/>
    </source>
</evidence>
<feature type="chain" id="PRO_5024387960" description="Beta-glucosidase" evidence="3">
    <location>
        <begin position="22"/>
        <end position="197"/>
    </location>
</feature>
<reference evidence="5" key="1">
    <citation type="journal article" date="2017" name="Nat. Commun.">
        <title>The asparagus genome sheds light on the origin and evolution of a young Y chromosome.</title>
        <authorList>
            <person name="Harkess A."/>
            <person name="Zhou J."/>
            <person name="Xu C."/>
            <person name="Bowers J.E."/>
            <person name="Van der Hulst R."/>
            <person name="Ayyampalayam S."/>
            <person name="Mercati F."/>
            <person name="Riccardi P."/>
            <person name="McKain M.R."/>
            <person name="Kakrana A."/>
            <person name="Tang H."/>
            <person name="Ray J."/>
            <person name="Groenendijk J."/>
            <person name="Arikit S."/>
            <person name="Mathioni S.M."/>
            <person name="Nakano M."/>
            <person name="Shan H."/>
            <person name="Telgmann-Rauber A."/>
            <person name="Kanno A."/>
            <person name="Yue Z."/>
            <person name="Chen H."/>
            <person name="Li W."/>
            <person name="Chen Y."/>
            <person name="Xu X."/>
            <person name="Zhang Y."/>
            <person name="Luo S."/>
            <person name="Chen H."/>
            <person name="Gao J."/>
            <person name="Mao Z."/>
            <person name="Pires J.C."/>
            <person name="Luo M."/>
            <person name="Kudrna D."/>
            <person name="Wing R.A."/>
            <person name="Meyers B.C."/>
            <person name="Yi K."/>
            <person name="Kong H."/>
            <person name="Lavrijsen P."/>
            <person name="Sunseri F."/>
            <person name="Falavigna A."/>
            <person name="Ye Y."/>
            <person name="Leebens-Mack J.H."/>
            <person name="Chen G."/>
        </authorList>
    </citation>
    <scope>NUCLEOTIDE SEQUENCE [LARGE SCALE GENOMIC DNA]</scope>
    <source>
        <strain evidence="5">cv. DH0086</strain>
    </source>
</reference>
<evidence type="ECO:0000256" key="1">
    <source>
        <dbReference type="ARBA" id="ARBA00010838"/>
    </source>
</evidence>
<protein>
    <recommendedName>
        <fullName evidence="6">Beta-glucosidase</fullName>
    </recommendedName>
</protein>
<dbReference type="PANTHER" id="PTHR10353">
    <property type="entry name" value="GLYCOSYL HYDROLASE"/>
    <property type="match status" value="1"/>
</dbReference>
<dbReference type="InterPro" id="IPR017853">
    <property type="entry name" value="GH"/>
</dbReference>
<dbReference type="PANTHER" id="PTHR10353:SF236">
    <property type="entry name" value="BETA-GLUCOSIDASE 18"/>
    <property type="match status" value="1"/>
</dbReference>
<dbReference type="GO" id="GO:0005975">
    <property type="term" value="P:carbohydrate metabolic process"/>
    <property type="evidence" value="ECO:0007669"/>
    <property type="project" value="InterPro"/>
</dbReference>
<keyword evidence="3" id="KW-0732">Signal</keyword>
<keyword evidence="5" id="KW-1185">Reference proteome</keyword>
<organism evidence="4 5">
    <name type="scientific">Asparagus officinalis</name>
    <name type="common">Garden asparagus</name>
    <dbReference type="NCBI Taxonomy" id="4686"/>
    <lineage>
        <taxon>Eukaryota</taxon>
        <taxon>Viridiplantae</taxon>
        <taxon>Streptophyta</taxon>
        <taxon>Embryophyta</taxon>
        <taxon>Tracheophyta</taxon>
        <taxon>Spermatophyta</taxon>
        <taxon>Magnoliopsida</taxon>
        <taxon>Liliopsida</taxon>
        <taxon>Asparagales</taxon>
        <taxon>Asparagaceae</taxon>
        <taxon>Asparagoideae</taxon>
        <taxon>Asparagus</taxon>
    </lineage>
</organism>
<sequence length="197" mass="21578">MELKKVFAFGLLFELISLATGLDRSDFPSSFLFGTATSCYQIEGGYLEGNKSLNNWDVFTHMPGNIKDGSTGDVADDHYHRYMVVELAANPSPISLSFGLSANPSPISSPTISRRHKTRLHIGQLVKDTSAKLKQGSENDHRVEVSCFENSVLSILQQTCISHALSANSPTARVRDCWDGSWGRLFLLGTARGAHDC</sequence>
<proteinExistence type="inferred from homology"/>
<evidence type="ECO:0000256" key="3">
    <source>
        <dbReference type="SAM" id="SignalP"/>
    </source>
</evidence>
<dbReference type="Proteomes" id="UP000243459">
    <property type="component" value="Chromosome 3"/>
</dbReference>
<evidence type="ECO:0000313" key="4">
    <source>
        <dbReference type="EMBL" id="ONK75848.1"/>
    </source>
</evidence>
<name>A0A5P1FBU1_ASPOF</name>
<dbReference type="InterPro" id="IPR001360">
    <property type="entry name" value="Glyco_hydro_1"/>
</dbReference>
<dbReference type="SUPFAM" id="SSF51445">
    <property type="entry name" value="(Trans)glycosidases"/>
    <property type="match status" value="1"/>
</dbReference>
<gene>
    <name evidence="4" type="ORF">A4U43_C03F21190</name>
</gene>
<comment type="similarity">
    <text evidence="1 2">Belongs to the glycosyl hydrolase 1 family.</text>
</comment>
<dbReference type="GO" id="GO:0008422">
    <property type="term" value="F:beta-glucosidase activity"/>
    <property type="evidence" value="ECO:0007669"/>
    <property type="project" value="UniProtKB-ARBA"/>
</dbReference>
<accession>A0A5P1FBU1</accession>
<dbReference type="AlphaFoldDB" id="A0A5P1FBU1"/>
<dbReference type="Gramene" id="ONK75848">
    <property type="protein sequence ID" value="ONK75848"/>
    <property type="gene ID" value="A4U43_C03F21190"/>
</dbReference>
<feature type="signal peptide" evidence="3">
    <location>
        <begin position="1"/>
        <end position="21"/>
    </location>
</feature>
<dbReference type="Pfam" id="PF00232">
    <property type="entry name" value="Glyco_hydro_1"/>
    <property type="match status" value="1"/>
</dbReference>
<evidence type="ECO:0008006" key="6">
    <source>
        <dbReference type="Google" id="ProtNLM"/>
    </source>
</evidence>
<dbReference type="Gene3D" id="3.20.20.80">
    <property type="entry name" value="Glycosidases"/>
    <property type="match status" value="1"/>
</dbReference>
<evidence type="ECO:0000256" key="2">
    <source>
        <dbReference type="RuleBase" id="RU003690"/>
    </source>
</evidence>
<dbReference type="EMBL" id="CM007383">
    <property type="protein sequence ID" value="ONK75848.1"/>
    <property type="molecule type" value="Genomic_DNA"/>
</dbReference>